<dbReference type="InterPro" id="IPR036380">
    <property type="entry name" value="Isochorismatase-like_sf"/>
</dbReference>
<keyword evidence="4" id="KW-1185">Reference proteome</keyword>
<dbReference type="RefSeq" id="WP_036980502.1">
    <property type="nucleotide sequence ID" value="NZ_LR134473.1"/>
</dbReference>
<evidence type="ECO:0000313" key="4">
    <source>
        <dbReference type="Proteomes" id="UP000277858"/>
    </source>
</evidence>
<dbReference type="Proteomes" id="UP000277858">
    <property type="component" value="Chromosome"/>
</dbReference>
<name>A0A3S4UYX6_9ACTN</name>
<feature type="domain" description="Isochorismatase-like" evidence="2">
    <location>
        <begin position="6"/>
        <end position="140"/>
    </location>
</feature>
<dbReference type="Gene3D" id="3.40.50.850">
    <property type="entry name" value="Isochorismatase-like"/>
    <property type="match status" value="1"/>
</dbReference>
<dbReference type="InterPro" id="IPR050272">
    <property type="entry name" value="Isochorismatase-like_hydrls"/>
</dbReference>
<keyword evidence="1 3" id="KW-0378">Hydrolase</keyword>
<dbReference type="EC" id="3.5.1.-" evidence="3"/>
<proteinExistence type="predicted"/>
<dbReference type="GO" id="GO:0016787">
    <property type="term" value="F:hydrolase activity"/>
    <property type="evidence" value="ECO:0007669"/>
    <property type="project" value="UniProtKB-KW"/>
</dbReference>
<dbReference type="PANTHER" id="PTHR43540:SF14">
    <property type="entry name" value="ISOCHORISMATASE"/>
    <property type="match status" value="1"/>
</dbReference>
<dbReference type="EMBL" id="LR134473">
    <property type="protein sequence ID" value="VEI03867.1"/>
    <property type="molecule type" value="Genomic_DNA"/>
</dbReference>
<dbReference type="Pfam" id="PF00857">
    <property type="entry name" value="Isochorismatase"/>
    <property type="match status" value="1"/>
</dbReference>
<dbReference type="SUPFAM" id="SSF52499">
    <property type="entry name" value="Isochorismatase-like hydrolases"/>
    <property type="match status" value="1"/>
</dbReference>
<evidence type="ECO:0000256" key="1">
    <source>
        <dbReference type="ARBA" id="ARBA00022801"/>
    </source>
</evidence>
<dbReference type="STRING" id="1122997.GCA_000425285_00241"/>
<gene>
    <name evidence="3" type="primary">rutB</name>
    <name evidence="3" type="ORF">NCTC13652_02081</name>
</gene>
<evidence type="ECO:0000313" key="3">
    <source>
        <dbReference type="EMBL" id="VEI03867.1"/>
    </source>
</evidence>
<reference evidence="3 4" key="1">
    <citation type="submission" date="2018-12" db="EMBL/GenBank/DDBJ databases">
        <authorList>
            <consortium name="Pathogen Informatics"/>
        </authorList>
    </citation>
    <scope>NUCLEOTIDE SEQUENCE [LARGE SCALE GENOMIC DNA]</scope>
    <source>
        <strain evidence="3 4">NCTC13652</strain>
    </source>
</reference>
<organism evidence="3 4">
    <name type="scientific">Acidipropionibacterium jensenii</name>
    <dbReference type="NCBI Taxonomy" id="1749"/>
    <lineage>
        <taxon>Bacteria</taxon>
        <taxon>Bacillati</taxon>
        <taxon>Actinomycetota</taxon>
        <taxon>Actinomycetes</taxon>
        <taxon>Propionibacteriales</taxon>
        <taxon>Propionibacteriaceae</taxon>
        <taxon>Acidipropionibacterium</taxon>
    </lineage>
</organism>
<protein>
    <submittedName>
        <fullName evidence="3">Peroxyureidoacrylate/ureidoacrylate amidohydrolase RutB</fullName>
        <ecNumber evidence="3">3.5.1.-</ecNumber>
    </submittedName>
</protein>
<dbReference type="PANTHER" id="PTHR43540">
    <property type="entry name" value="PEROXYUREIDOACRYLATE/UREIDOACRYLATE AMIDOHYDROLASE-RELATED"/>
    <property type="match status" value="1"/>
</dbReference>
<evidence type="ECO:0000259" key="2">
    <source>
        <dbReference type="Pfam" id="PF00857"/>
    </source>
</evidence>
<dbReference type="OrthoDB" id="3174612at2"/>
<dbReference type="InterPro" id="IPR000868">
    <property type="entry name" value="Isochorismatase-like_dom"/>
</dbReference>
<accession>A0A3S4UYX6</accession>
<sequence length="181" mass="19886">MTQNRTALIVIDLQKDVLANAYDSDGVVSRVVGLVDRAHAEQVPVIWVQHNDEAMPLGSDQWQLDDRLVRADGDARIDKTYGDSFSNPQLPALLERLGMRRLVIAGAQTDQCIRCTWHSALILGYDSVLVSDAHTTEDGEFDGIELPARATIAQTNMYATWGSVYPDARGTATAADQVQFV</sequence>
<dbReference type="AlphaFoldDB" id="A0A3S4UYX6"/>